<dbReference type="EMBL" id="CM007905">
    <property type="protein sequence ID" value="OTF91725.1"/>
    <property type="molecule type" value="Genomic_DNA"/>
</dbReference>
<protein>
    <submittedName>
        <fullName evidence="2">Uncharacterized protein</fullName>
    </submittedName>
</protein>
<evidence type="ECO:0000313" key="3">
    <source>
        <dbReference type="Proteomes" id="UP000215914"/>
    </source>
</evidence>
<reference evidence="1 3" key="1">
    <citation type="journal article" date="2017" name="Nature">
        <title>The sunflower genome provides insights into oil metabolism, flowering and Asterid evolution.</title>
        <authorList>
            <person name="Badouin H."/>
            <person name="Gouzy J."/>
            <person name="Grassa C.J."/>
            <person name="Murat F."/>
            <person name="Staton S.E."/>
            <person name="Cottret L."/>
            <person name="Lelandais-Briere C."/>
            <person name="Owens G.L."/>
            <person name="Carrere S."/>
            <person name="Mayjonade B."/>
            <person name="Legrand L."/>
            <person name="Gill N."/>
            <person name="Kane N.C."/>
            <person name="Bowers J.E."/>
            <person name="Hubner S."/>
            <person name="Bellec A."/>
            <person name="Berard A."/>
            <person name="Berges H."/>
            <person name="Blanchet N."/>
            <person name="Boniface M.C."/>
            <person name="Brunel D."/>
            <person name="Catrice O."/>
            <person name="Chaidir N."/>
            <person name="Claudel C."/>
            <person name="Donnadieu C."/>
            <person name="Faraut T."/>
            <person name="Fievet G."/>
            <person name="Helmstetter N."/>
            <person name="King M."/>
            <person name="Knapp S.J."/>
            <person name="Lai Z."/>
            <person name="Le Paslier M.C."/>
            <person name="Lippi Y."/>
            <person name="Lorenzon L."/>
            <person name="Mandel J.R."/>
            <person name="Marage G."/>
            <person name="Marchand G."/>
            <person name="Marquand E."/>
            <person name="Bret-Mestries E."/>
            <person name="Morien E."/>
            <person name="Nambeesan S."/>
            <person name="Nguyen T."/>
            <person name="Pegot-Espagnet P."/>
            <person name="Pouilly N."/>
            <person name="Raftis F."/>
            <person name="Sallet E."/>
            <person name="Schiex T."/>
            <person name="Thomas J."/>
            <person name="Vandecasteele C."/>
            <person name="Vares D."/>
            <person name="Vear F."/>
            <person name="Vautrin S."/>
            <person name="Crespi M."/>
            <person name="Mangin B."/>
            <person name="Burke J.M."/>
            <person name="Salse J."/>
            <person name="Munos S."/>
            <person name="Vincourt P."/>
            <person name="Rieseberg L.H."/>
            <person name="Langlade N.B."/>
        </authorList>
    </citation>
    <scope>NUCLEOTIDE SEQUENCE [LARGE SCALE GENOMIC DNA]</scope>
    <source>
        <strain evidence="3">cv. SF193</strain>
        <tissue evidence="1">Leaves</tissue>
    </source>
</reference>
<dbReference type="InParanoid" id="A0A251RZ27"/>
<evidence type="ECO:0000313" key="2">
    <source>
        <dbReference type="EMBL" id="OTF91725.1"/>
    </source>
</evidence>
<accession>A0A251RZ27</accession>
<reference evidence="2" key="2">
    <citation type="submission" date="2017-02" db="EMBL/GenBank/DDBJ databases">
        <title>Sunflower complete genome.</title>
        <authorList>
            <person name="Langlade N."/>
            <person name="Munos S."/>
        </authorList>
    </citation>
    <scope>NUCLEOTIDE SEQUENCE [LARGE SCALE GENOMIC DNA]</scope>
    <source>
        <tissue evidence="2">Leaves</tissue>
    </source>
</reference>
<name>A0A251RZ27_HELAN</name>
<dbReference type="EMBL" id="MNCJ02000331">
    <property type="protein sequence ID" value="KAF5760209.1"/>
    <property type="molecule type" value="Genomic_DNA"/>
</dbReference>
<organism evidence="2 3">
    <name type="scientific">Helianthus annuus</name>
    <name type="common">Common sunflower</name>
    <dbReference type="NCBI Taxonomy" id="4232"/>
    <lineage>
        <taxon>Eukaryota</taxon>
        <taxon>Viridiplantae</taxon>
        <taxon>Streptophyta</taxon>
        <taxon>Embryophyta</taxon>
        <taxon>Tracheophyta</taxon>
        <taxon>Spermatophyta</taxon>
        <taxon>Magnoliopsida</taxon>
        <taxon>eudicotyledons</taxon>
        <taxon>Gunneridae</taxon>
        <taxon>Pentapetalae</taxon>
        <taxon>asterids</taxon>
        <taxon>campanulids</taxon>
        <taxon>Asterales</taxon>
        <taxon>Asteraceae</taxon>
        <taxon>Asteroideae</taxon>
        <taxon>Heliantheae alliance</taxon>
        <taxon>Heliantheae</taxon>
        <taxon>Helianthus</taxon>
    </lineage>
</organism>
<dbReference type="Proteomes" id="UP000215914">
    <property type="component" value="Chromosome 16"/>
</dbReference>
<gene>
    <name evidence="2" type="ORF">HannXRQ_Chr16g0514041</name>
    <name evidence="1" type="ORF">HanXRQr2_Chr16g0750741</name>
</gene>
<sequence length="137" mass="15670">MSVLLGLTVTGRRCKRLFGLRGSTLVLFHDGVLFMIFAREDLKDKTTHKIKTLSIMECGVYLFVPKYQMVGFNFHVEVSCPILTTTINVLYALINKTSPSNHDIEQEDPRQMDKTNVAYKENLGLVIFFRISFFSSL</sequence>
<evidence type="ECO:0000313" key="1">
    <source>
        <dbReference type="EMBL" id="KAF5760209.1"/>
    </source>
</evidence>
<dbReference type="AlphaFoldDB" id="A0A251RZ27"/>
<proteinExistence type="predicted"/>
<reference evidence="1" key="3">
    <citation type="submission" date="2020-06" db="EMBL/GenBank/DDBJ databases">
        <title>Helianthus annuus Genome sequencing and assembly Release 2.</title>
        <authorList>
            <person name="Gouzy J."/>
            <person name="Langlade N."/>
            <person name="Munos S."/>
        </authorList>
    </citation>
    <scope>NUCLEOTIDE SEQUENCE</scope>
    <source>
        <tissue evidence="1">Leaves</tissue>
    </source>
</reference>
<dbReference type="Gramene" id="mRNA:HanXRQr2_Chr16g0750741">
    <property type="protein sequence ID" value="mRNA:HanXRQr2_Chr16g0750741"/>
    <property type="gene ID" value="HanXRQr2_Chr16g0750741"/>
</dbReference>
<keyword evidence="3" id="KW-1185">Reference proteome</keyword>